<evidence type="ECO:0000313" key="2">
    <source>
        <dbReference type="EMBL" id="TBU65408.1"/>
    </source>
</evidence>
<dbReference type="AlphaFoldDB" id="A0A4Q9P6Y5"/>
<sequence length="101" mass="10690">MPTLRPAHPPRCPYSPKHAQSPRSTDVRAGRTASSRAGALLQCFSAGLECAPTQLAVYPPKLSTSLSSLEATMIVPAPHTRRRSFVLARSGCSSPPCSCIS</sequence>
<feature type="region of interest" description="Disordered" evidence="1">
    <location>
        <begin position="1"/>
        <end position="33"/>
    </location>
</feature>
<proteinExistence type="predicted"/>
<name>A0A4Q9P6Y5_9APHY</name>
<accession>A0A4Q9P6Y5</accession>
<keyword evidence="3" id="KW-1185">Reference proteome</keyword>
<protein>
    <submittedName>
        <fullName evidence="2">Uncharacterized protein</fullName>
    </submittedName>
</protein>
<gene>
    <name evidence="2" type="ORF">BD310DRAFT_7030</name>
</gene>
<evidence type="ECO:0000313" key="3">
    <source>
        <dbReference type="Proteomes" id="UP000292082"/>
    </source>
</evidence>
<evidence type="ECO:0000256" key="1">
    <source>
        <dbReference type="SAM" id="MobiDB-lite"/>
    </source>
</evidence>
<dbReference type="EMBL" id="ML145084">
    <property type="protein sequence ID" value="TBU65408.1"/>
    <property type="molecule type" value="Genomic_DNA"/>
</dbReference>
<reference evidence="2 3" key="1">
    <citation type="submission" date="2019-01" db="EMBL/GenBank/DDBJ databases">
        <title>Draft genome sequences of three monokaryotic isolates of the white-rot basidiomycete fungus Dichomitus squalens.</title>
        <authorList>
            <consortium name="DOE Joint Genome Institute"/>
            <person name="Lopez S.C."/>
            <person name="Andreopoulos B."/>
            <person name="Pangilinan J."/>
            <person name="Lipzen A."/>
            <person name="Riley R."/>
            <person name="Ahrendt S."/>
            <person name="Ng V."/>
            <person name="Barry K."/>
            <person name="Daum C."/>
            <person name="Grigoriev I.V."/>
            <person name="Hilden K.S."/>
            <person name="Makela M.R."/>
            <person name="de Vries R.P."/>
        </authorList>
    </citation>
    <scope>NUCLEOTIDE SEQUENCE [LARGE SCALE GENOMIC DNA]</scope>
    <source>
        <strain evidence="2 3">CBS 464.89</strain>
    </source>
</reference>
<organism evidence="2 3">
    <name type="scientific">Dichomitus squalens</name>
    <dbReference type="NCBI Taxonomy" id="114155"/>
    <lineage>
        <taxon>Eukaryota</taxon>
        <taxon>Fungi</taxon>
        <taxon>Dikarya</taxon>
        <taxon>Basidiomycota</taxon>
        <taxon>Agaricomycotina</taxon>
        <taxon>Agaricomycetes</taxon>
        <taxon>Polyporales</taxon>
        <taxon>Polyporaceae</taxon>
        <taxon>Dichomitus</taxon>
    </lineage>
</organism>
<dbReference type="Proteomes" id="UP000292082">
    <property type="component" value="Unassembled WGS sequence"/>
</dbReference>